<dbReference type="GO" id="GO:0005524">
    <property type="term" value="F:ATP binding"/>
    <property type="evidence" value="ECO:0007669"/>
    <property type="project" value="UniProtKB-KW"/>
</dbReference>
<evidence type="ECO:0000313" key="3">
    <source>
        <dbReference type="EMBL" id="KAK6926496.1"/>
    </source>
</evidence>
<dbReference type="PANTHER" id="PTHR27001:SF20">
    <property type="entry name" value="PROTEIN KINASE SUPERFAMILY PROTEIN"/>
    <property type="match status" value="1"/>
</dbReference>
<evidence type="ECO:0000256" key="2">
    <source>
        <dbReference type="ARBA" id="ARBA00022840"/>
    </source>
</evidence>
<dbReference type="EMBL" id="JBAMMX010000015">
    <property type="protein sequence ID" value="KAK6926496.1"/>
    <property type="molecule type" value="Genomic_DNA"/>
</dbReference>
<evidence type="ECO:0000313" key="4">
    <source>
        <dbReference type="Proteomes" id="UP001370490"/>
    </source>
</evidence>
<name>A0AAN8VAG1_9MAGN</name>
<proteinExistence type="predicted"/>
<accession>A0AAN8VAG1</accession>
<comment type="caution">
    <text evidence="3">The sequence shown here is derived from an EMBL/GenBank/DDBJ whole genome shotgun (WGS) entry which is preliminary data.</text>
</comment>
<evidence type="ECO:0000256" key="1">
    <source>
        <dbReference type="ARBA" id="ARBA00022741"/>
    </source>
</evidence>
<dbReference type="PANTHER" id="PTHR27001">
    <property type="entry name" value="OS01G0253100 PROTEIN"/>
    <property type="match status" value="1"/>
</dbReference>
<dbReference type="AlphaFoldDB" id="A0AAN8VAG1"/>
<gene>
    <name evidence="3" type="ORF">RJ641_008215</name>
</gene>
<keyword evidence="1" id="KW-0547">Nucleotide-binding</keyword>
<dbReference type="GO" id="GO:0005886">
    <property type="term" value="C:plasma membrane"/>
    <property type="evidence" value="ECO:0007669"/>
    <property type="project" value="TreeGrafter"/>
</dbReference>
<reference evidence="3 4" key="1">
    <citation type="submission" date="2023-12" db="EMBL/GenBank/DDBJ databases">
        <title>A high-quality genome assembly for Dillenia turbinata (Dilleniales).</title>
        <authorList>
            <person name="Chanderbali A."/>
        </authorList>
    </citation>
    <scope>NUCLEOTIDE SEQUENCE [LARGE SCALE GENOMIC DNA]</scope>
    <source>
        <strain evidence="3">LSX21</strain>
        <tissue evidence="3">Leaf</tissue>
    </source>
</reference>
<protein>
    <submittedName>
        <fullName evidence="3">Uncharacterized protein</fullName>
    </submittedName>
</protein>
<keyword evidence="4" id="KW-1185">Reference proteome</keyword>
<dbReference type="Gene3D" id="3.30.200.20">
    <property type="entry name" value="Phosphorylase Kinase, domain 1"/>
    <property type="match status" value="1"/>
</dbReference>
<organism evidence="3 4">
    <name type="scientific">Dillenia turbinata</name>
    <dbReference type="NCBI Taxonomy" id="194707"/>
    <lineage>
        <taxon>Eukaryota</taxon>
        <taxon>Viridiplantae</taxon>
        <taxon>Streptophyta</taxon>
        <taxon>Embryophyta</taxon>
        <taxon>Tracheophyta</taxon>
        <taxon>Spermatophyta</taxon>
        <taxon>Magnoliopsida</taxon>
        <taxon>eudicotyledons</taxon>
        <taxon>Gunneridae</taxon>
        <taxon>Pentapetalae</taxon>
        <taxon>Dilleniales</taxon>
        <taxon>Dilleniaceae</taxon>
        <taxon>Dillenia</taxon>
    </lineage>
</organism>
<sequence>MEDQKSFLRCFSYKEIKRATNSFRNIVAYHPHGVIYKAKFRDGCIALVKEVRTSNHENEVFCREVQLLGRMHHRRLVGLTGFSVGSERFDNELDYKFSHEYLSFFCDPPIYHISISSSNMMLDDNLAAKISDVGLLCSAEKHVVEPHLSCSKGKIPKLHYALYLIGNLCHPTCRMQGPGITEHDFSAITGQSSEKGGADLIQWGQEPLYGRTIHKMIDPDLGNNYDSRELKSLLAVARLYRIRG</sequence>
<dbReference type="SUPFAM" id="SSF56112">
    <property type="entry name" value="Protein kinase-like (PK-like)"/>
    <property type="match status" value="1"/>
</dbReference>
<dbReference type="InterPro" id="IPR011009">
    <property type="entry name" value="Kinase-like_dom_sf"/>
</dbReference>
<keyword evidence="2" id="KW-0067">ATP-binding</keyword>
<dbReference type="FunFam" id="3.30.200.20:FF:000521">
    <property type="entry name" value="Protein kinase superfamily protein"/>
    <property type="match status" value="1"/>
</dbReference>
<dbReference type="Proteomes" id="UP001370490">
    <property type="component" value="Unassembled WGS sequence"/>
</dbReference>